<dbReference type="GO" id="GO:0032039">
    <property type="term" value="C:integrator complex"/>
    <property type="evidence" value="ECO:0007669"/>
    <property type="project" value="InterPro"/>
</dbReference>
<dbReference type="AlphaFoldDB" id="A0A5J5A283"/>
<dbReference type="PANTHER" id="PTHR46094">
    <property type="entry name" value="INTEGRATOR COMPLEX SUBUNIT 9"/>
    <property type="match status" value="1"/>
</dbReference>
<dbReference type="OrthoDB" id="5600060at2759"/>
<dbReference type="GO" id="GO:0034472">
    <property type="term" value="P:snRNA 3'-end processing"/>
    <property type="evidence" value="ECO:0007669"/>
    <property type="project" value="TreeGrafter"/>
</dbReference>
<dbReference type="Proteomes" id="UP000325577">
    <property type="component" value="Linkage Group LG4"/>
</dbReference>
<dbReference type="Gene3D" id="3.60.15.10">
    <property type="entry name" value="Ribonuclease Z/Hydroxyacylglutathione hydrolase-like"/>
    <property type="match status" value="1"/>
</dbReference>
<organism evidence="3 4">
    <name type="scientific">Nyssa sinensis</name>
    <dbReference type="NCBI Taxonomy" id="561372"/>
    <lineage>
        <taxon>Eukaryota</taxon>
        <taxon>Viridiplantae</taxon>
        <taxon>Streptophyta</taxon>
        <taxon>Embryophyta</taxon>
        <taxon>Tracheophyta</taxon>
        <taxon>Spermatophyta</taxon>
        <taxon>Magnoliopsida</taxon>
        <taxon>eudicotyledons</taxon>
        <taxon>Gunneridae</taxon>
        <taxon>Pentapetalae</taxon>
        <taxon>asterids</taxon>
        <taxon>Cornales</taxon>
        <taxon>Nyssaceae</taxon>
        <taxon>Nyssa</taxon>
    </lineage>
</organism>
<reference evidence="3 4" key="1">
    <citation type="submission" date="2019-09" db="EMBL/GenBank/DDBJ databases">
        <title>A chromosome-level genome assembly of the Chinese tupelo Nyssa sinensis.</title>
        <authorList>
            <person name="Yang X."/>
            <person name="Kang M."/>
            <person name="Yang Y."/>
            <person name="Xiong H."/>
            <person name="Wang M."/>
            <person name="Zhang Z."/>
            <person name="Wang Z."/>
            <person name="Wu H."/>
            <person name="Ma T."/>
            <person name="Liu J."/>
            <person name="Xi Z."/>
        </authorList>
    </citation>
    <scope>NUCLEOTIDE SEQUENCE [LARGE SCALE GENOMIC DNA]</scope>
    <source>
        <strain evidence="3">J267</strain>
        <tissue evidence="3">Leaf</tissue>
    </source>
</reference>
<keyword evidence="2" id="KW-0539">Nucleus</keyword>
<dbReference type="PANTHER" id="PTHR46094:SF1">
    <property type="entry name" value="INTEGRATOR COMPLEX SUBUNIT 9"/>
    <property type="match status" value="1"/>
</dbReference>
<dbReference type="EMBL" id="CM018047">
    <property type="protein sequence ID" value="KAA8524098.1"/>
    <property type="molecule type" value="Genomic_DNA"/>
</dbReference>
<evidence type="ECO:0000313" key="4">
    <source>
        <dbReference type="Proteomes" id="UP000325577"/>
    </source>
</evidence>
<evidence type="ECO:0000256" key="1">
    <source>
        <dbReference type="ARBA" id="ARBA00004123"/>
    </source>
</evidence>
<evidence type="ECO:0000256" key="2">
    <source>
        <dbReference type="ARBA" id="ARBA00023242"/>
    </source>
</evidence>
<sequence>MILIPSRSCTDLGFSAKVYVTEATAKLGQLMMEDLVTMHMESKKFYGPKESGFPQWMKWEELEVLPSALKEMALGKDGIKLDGWMPLYS</sequence>
<gene>
    <name evidence="3" type="ORF">F0562_010471</name>
</gene>
<protein>
    <submittedName>
        <fullName evidence="3">Uncharacterized protein</fullName>
    </submittedName>
</protein>
<keyword evidence="4" id="KW-1185">Reference proteome</keyword>
<accession>A0A5J5A283</accession>
<dbReference type="InterPro" id="IPR036866">
    <property type="entry name" value="RibonucZ/Hydroxyglut_hydro"/>
</dbReference>
<evidence type="ECO:0000313" key="3">
    <source>
        <dbReference type="EMBL" id="KAA8524098.1"/>
    </source>
</evidence>
<dbReference type="SUPFAM" id="SSF56281">
    <property type="entry name" value="Metallo-hydrolase/oxidoreductase"/>
    <property type="match status" value="1"/>
</dbReference>
<dbReference type="InterPro" id="IPR027074">
    <property type="entry name" value="Integrator_9su"/>
</dbReference>
<comment type="subcellular location">
    <subcellularLocation>
        <location evidence="1">Nucleus</location>
    </subcellularLocation>
</comment>
<proteinExistence type="predicted"/>
<name>A0A5J5A283_9ASTE</name>